<accession>A0A165YIF4</accession>
<dbReference type="InterPro" id="IPR000010">
    <property type="entry name" value="Cystatin_dom"/>
</dbReference>
<dbReference type="Gramene" id="KZM99104">
    <property type="protein sequence ID" value="KZM99104"/>
    <property type="gene ID" value="DCAR_013534"/>
</dbReference>
<protein>
    <recommendedName>
        <fullName evidence="3">Cysteine proteinase inhibitor</fullName>
    </recommendedName>
</protein>
<evidence type="ECO:0000256" key="3">
    <source>
        <dbReference type="RuleBase" id="RU362130"/>
    </source>
</evidence>
<dbReference type="InterPro" id="IPR046350">
    <property type="entry name" value="Cystatin_sf"/>
</dbReference>
<evidence type="ECO:0000259" key="4">
    <source>
        <dbReference type="SMART" id="SM00043"/>
    </source>
</evidence>
<keyword evidence="2 3" id="KW-0789">Thiol protease inhibitor</keyword>
<feature type="chain" id="PRO_5007748650" description="Cysteine proteinase inhibitor" evidence="3">
    <location>
        <begin position="22"/>
        <end position="142"/>
    </location>
</feature>
<feature type="signal peptide" evidence="3">
    <location>
        <begin position="1"/>
        <end position="21"/>
    </location>
</feature>
<feature type="domain" description="Cystatin" evidence="4">
    <location>
        <begin position="37"/>
        <end position="125"/>
    </location>
</feature>
<proteinExistence type="inferred from homology"/>
<organism evidence="5">
    <name type="scientific">Daucus carota subsp. sativus</name>
    <name type="common">Carrot</name>
    <dbReference type="NCBI Taxonomy" id="79200"/>
    <lineage>
        <taxon>Eukaryota</taxon>
        <taxon>Viridiplantae</taxon>
        <taxon>Streptophyta</taxon>
        <taxon>Embryophyta</taxon>
        <taxon>Tracheophyta</taxon>
        <taxon>Spermatophyta</taxon>
        <taxon>Magnoliopsida</taxon>
        <taxon>eudicotyledons</taxon>
        <taxon>Gunneridae</taxon>
        <taxon>Pentapetalae</taxon>
        <taxon>asterids</taxon>
        <taxon>campanulids</taxon>
        <taxon>Apiales</taxon>
        <taxon>Apiaceae</taxon>
        <taxon>Apioideae</taxon>
        <taxon>Scandiceae</taxon>
        <taxon>Daucinae</taxon>
        <taxon>Daucus</taxon>
        <taxon>Daucus sect. Daucus</taxon>
    </lineage>
</organism>
<dbReference type="EMBL" id="LNRQ01000004">
    <property type="protein sequence ID" value="KZM99104.1"/>
    <property type="molecule type" value="Genomic_DNA"/>
</dbReference>
<evidence type="ECO:0000256" key="2">
    <source>
        <dbReference type="ARBA" id="ARBA00022704"/>
    </source>
</evidence>
<dbReference type="InterPro" id="IPR018073">
    <property type="entry name" value="Prot_inh_cystat_CS"/>
</dbReference>
<dbReference type="GO" id="GO:0004869">
    <property type="term" value="F:cysteine-type endopeptidase inhibitor activity"/>
    <property type="evidence" value="ECO:0007669"/>
    <property type="project" value="UniProtKB-KW"/>
</dbReference>
<name>A0A165YIF4_DAUCS</name>
<dbReference type="SMART" id="SM00043">
    <property type="entry name" value="CY"/>
    <property type="match status" value="1"/>
</dbReference>
<dbReference type="SUPFAM" id="SSF54403">
    <property type="entry name" value="Cystatin/monellin"/>
    <property type="match status" value="1"/>
</dbReference>
<comment type="similarity">
    <text evidence="3">Belongs to the cystatin family. Phytocystatin subfamily.</text>
</comment>
<reference evidence="5" key="1">
    <citation type="journal article" date="2016" name="Nat. Genet.">
        <title>A high-quality carrot genome assembly provides new insights into carotenoid accumulation and asterid genome evolution.</title>
        <authorList>
            <person name="Iorizzo M."/>
            <person name="Ellison S."/>
            <person name="Senalik D."/>
            <person name="Zeng P."/>
            <person name="Satapoomin P."/>
            <person name="Huang J."/>
            <person name="Bowman M."/>
            <person name="Iovene M."/>
            <person name="Sanseverino W."/>
            <person name="Cavagnaro P."/>
            <person name="Yildiz M."/>
            <person name="Macko-Podgorni A."/>
            <person name="Moranska E."/>
            <person name="Grzebelus E."/>
            <person name="Grzebelus D."/>
            <person name="Ashrafi H."/>
            <person name="Zheng Z."/>
            <person name="Cheng S."/>
            <person name="Spooner D."/>
            <person name="Van Deynze A."/>
            <person name="Simon P."/>
        </authorList>
    </citation>
    <scope>NUCLEOTIDE SEQUENCE [LARGE SCALE GENOMIC DNA]</scope>
    <source>
        <tissue evidence="5">Leaf</tissue>
    </source>
</reference>
<dbReference type="PROSITE" id="PS00287">
    <property type="entry name" value="CYSTATIN"/>
    <property type="match status" value="1"/>
</dbReference>
<keyword evidence="3" id="KW-0732">Signal</keyword>
<gene>
    <name evidence="5" type="ORF">DCAR_013534</name>
</gene>
<comment type="caution">
    <text evidence="5">The sequence shown here is derived from an EMBL/GenBank/DDBJ whole genome shotgun (WGS) entry which is preliminary data.</text>
</comment>
<dbReference type="OMA" id="YEAKIWI"/>
<dbReference type="CDD" id="cd00042">
    <property type="entry name" value="CY"/>
    <property type="match status" value="1"/>
</dbReference>
<dbReference type="PANTHER" id="PTHR11413:SF103">
    <property type="entry name" value="CYSTEINE PROTEINASE INHIBITOR 12"/>
    <property type="match status" value="1"/>
</dbReference>
<dbReference type="PANTHER" id="PTHR11413">
    <property type="entry name" value="CYSTATIN FAMILY MEMBER"/>
    <property type="match status" value="1"/>
</dbReference>
<dbReference type="Pfam" id="PF16845">
    <property type="entry name" value="SQAPI"/>
    <property type="match status" value="1"/>
</dbReference>
<dbReference type="Gene3D" id="3.10.450.10">
    <property type="match status" value="1"/>
</dbReference>
<evidence type="ECO:0000256" key="1">
    <source>
        <dbReference type="ARBA" id="ARBA00022690"/>
    </source>
</evidence>
<dbReference type="AlphaFoldDB" id="A0A165YIF4"/>
<sequence>MKKTISLGLVLVLVFAYYCDSGYCRDVQLIKMKKHNTLLGGLKPSSQNSAEIESIARFAVLEHNKKQNSLLQFARVVKAKEQVVAGTMYHLTLEAIDSGKKHMYEAKVWVKPWMNFKQLEEFKSANDVPVFTSSDLGVIRGK</sequence>
<evidence type="ECO:0000313" key="5">
    <source>
        <dbReference type="EMBL" id="KZM99104.1"/>
    </source>
</evidence>
<keyword evidence="1 3" id="KW-0646">Protease inhibitor</keyword>
<dbReference type="InterPro" id="IPR027214">
    <property type="entry name" value="Cystatin"/>
</dbReference>
<dbReference type="FunFam" id="3.10.450.10:FF:000016">
    <property type="entry name" value="Cysteine proteinase inhibitor"/>
    <property type="match status" value="1"/>
</dbReference>